<dbReference type="Proteomes" id="UP001459277">
    <property type="component" value="Unassembled WGS sequence"/>
</dbReference>
<dbReference type="EMBL" id="JAZDWU010000003">
    <property type="protein sequence ID" value="KAL0009424.1"/>
    <property type="molecule type" value="Genomic_DNA"/>
</dbReference>
<organism evidence="3 4">
    <name type="scientific">Lithocarpus litseifolius</name>
    <dbReference type="NCBI Taxonomy" id="425828"/>
    <lineage>
        <taxon>Eukaryota</taxon>
        <taxon>Viridiplantae</taxon>
        <taxon>Streptophyta</taxon>
        <taxon>Embryophyta</taxon>
        <taxon>Tracheophyta</taxon>
        <taxon>Spermatophyta</taxon>
        <taxon>Magnoliopsida</taxon>
        <taxon>eudicotyledons</taxon>
        <taxon>Gunneridae</taxon>
        <taxon>Pentapetalae</taxon>
        <taxon>rosids</taxon>
        <taxon>fabids</taxon>
        <taxon>Fagales</taxon>
        <taxon>Fagaceae</taxon>
        <taxon>Lithocarpus</taxon>
    </lineage>
</organism>
<feature type="compositionally biased region" description="Basic residues" evidence="2">
    <location>
        <begin position="191"/>
        <end position="205"/>
    </location>
</feature>
<feature type="coiled-coil region" evidence="1">
    <location>
        <begin position="471"/>
        <end position="498"/>
    </location>
</feature>
<evidence type="ECO:0000313" key="3">
    <source>
        <dbReference type="EMBL" id="KAL0009424.1"/>
    </source>
</evidence>
<evidence type="ECO:0000313" key="4">
    <source>
        <dbReference type="Proteomes" id="UP001459277"/>
    </source>
</evidence>
<feature type="compositionally biased region" description="Basic and acidic residues" evidence="2">
    <location>
        <begin position="206"/>
        <end position="218"/>
    </location>
</feature>
<name>A0AAW2DH13_9ROSI</name>
<dbReference type="Pfam" id="PF22909">
    <property type="entry name" value="Caulimovir_coat_dom"/>
    <property type="match status" value="1"/>
</dbReference>
<evidence type="ECO:0000256" key="2">
    <source>
        <dbReference type="SAM" id="MobiDB-lite"/>
    </source>
</evidence>
<dbReference type="PANTHER" id="PTHR33054">
    <property type="entry name" value="CCHC-TYPE DOMAIN-CONTAINING PROTEIN"/>
    <property type="match status" value="1"/>
</dbReference>
<feature type="region of interest" description="Disordered" evidence="2">
    <location>
        <begin position="168"/>
        <end position="247"/>
    </location>
</feature>
<dbReference type="AlphaFoldDB" id="A0AAW2DH13"/>
<gene>
    <name evidence="3" type="ORF">SO802_010926</name>
</gene>
<keyword evidence="4" id="KW-1185">Reference proteome</keyword>
<feature type="compositionally biased region" description="Low complexity" evidence="2">
    <location>
        <begin position="233"/>
        <end position="245"/>
    </location>
</feature>
<proteinExistence type="predicted"/>
<protein>
    <submittedName>
        <fullName evidence="3">Uncharacterized protein</fullName>
    </submittedName>
</protein>
<evidence type="ECO:0000256" key="1">
    <source>
        <dbReference type="SAM" id="Coils"/>
    </source>
</evidence>
<sequence>MNIGSFLSIALYDEQELLPLPTDECYFVLKNGILAFAKVDEAYKHKKYSKEAIEEVIGRKPSNITSRIYDQLSNLRCRTLGDYKWYEDVFTTRVMNRSDCNSPFWKEKFINGLPTLFAEKVKETLCNSLGEIDYDNLTYGDISSTIRSVGMKMCRDFKIQSQANRNKAEYEMGTFSPSKKKSRRKESPEKPHRRRTVAKFYRKREYRNPKDELDHIERVSTSSSSDHELYQPSSSEPSKSNSSSSGPRIELACKDNFCRNKSLSTLSKKEESIINLIEHIADPLIKAHKLAQFDKIKSQSKVKDRTLSQDLDTSKVQGGILINPKYHGISPGYLTIIPSKKGPAKNPVSDSNKACILHKNTSCIASSDLKEKNVFSNNCMTKEYFVCSETEQTIPSPTSKWKMAKTRTKGKEKLLSRSILNILNSQGLQNNLLKCMKENLDKDSYGINSNFPYPTKTILDLLRLAYMLHNTDLFQRTLKTLKNHLQNLEERNDHITSLLSGKEKIRSKDKTVLMGTCFARLRLKTQASVRSAFANLPSEIQVRILGSKVMTESLDLSFRHFRVMITTKYPNPDEANKDIAENALSQSRWEANFGSSLRVYERKKTPISRIINQLQ</sequence>
<accession>A0AAW2DH13</accession>
<comment type="caution">
    <text evidence="3">The sequence shown here is derived from an EMBL/GenBank/DDBJ whole genome shotgun (WGS) entry which is preliminary data.</text>
</comment>
<keyword evidence="1" id="KW-0175">Coiled coil</keyword>
<dbReference type="PANTHER" id="PTHR33054:SF9">
    <property type="entry name" value="CCHC-TYPE DOMAIN-CONTAINING PROTEIN"/>
    <property type="match status" value="1"/>
</dbReference>
<reference evidence="3 4" key="1">
    <citation type="submission" date="2024-01" db="EMBL/GenBank/DDBJ databases">
        <title>A telomere-to-telomere, gap-free genome of sweet tea (Lithocarpus litseifolius).</title>
        <authorList>
            <person name="Zhou J."/>
        </authorList>
    </citation>
    <scope>NUCLEOTIDE SEQUENCE [LARGE SCALE GENOMIC DNA]</scope>
    <source>
        <strain evidence="3">Zhou-2022a</strain>
        <tissue evidence="3">Leaf</tissue>
    </source>
</reference>